<dbReference type="PANTHER" id="PTHR30121">
    <property type="entry name" value="UNCHARACTERIZED PROTEIN YJGR-RELATED"/>
    <property type="match status" value="1"/>
</dbReference>
<evidence type="ECO:0000256" key="1">
    <source>
        <dbReference type="SAM" id="MobiDB-lite"/>
    </source>
</evidence>
<name>A0A849SME5_UNCEI</name>
<dbReference type="Gene3D" id="3.40.50.300">
    <property type="entry name" value="P-loop containing nucleotide triphosphate hydrolases"/>
    <property type="match status" value="2"/>
</dbReference>
<gene>
    <name evidence="3" type="ORF">HOP12_07440</name>
</gene>
<reference evidence="3 4" key="1">
    <citation type="submission" date="2020-04" db="EMBL/GenBank/DDBJ databases">
        <title>Metagenomic profiling of ammonia- and methane-oxidizing microorganisms in a Dutch drinking water treatment plant.</title>
        <authorList>
            <person name="Poghosyan L."/>
            <person name="Leucker S."/>
        </authorList>
    </citation>
    <scope>NUCLEOTIDE SEQUENCE [LARGE SCALE GENOMIC DNA]</scope>
    <source>
        <strain evidence="3">S-RSF-IL-03</strain>
    </source>
</reference>
<dbReference type="InterPro" id="IPR033186">
    <property type="entry name" value="HerA_C"/>
</dbReference>
<dbReference type="SUPFAM" id="SSF52540">
    <property type="entry name" value="P-loop containing nucleoside triphosphate hydrolases"/>
    <property type="match status" value="1"/>
</dbReference>
<dbReference type="InterPro" id="IPR051162">
    <property type="entry name" value="T4SS_component"/>
</dbReference>
<dbReference type="AlphaFoldDB" id="A0A849SME5"/>
<evidence type="ECO:0000259" key="2">
    <source>
        <dbReference type="Pfam" id="PF05872"/>
    </source>
</evidence>
<proteinExistence type="predicted"/>
<dbReference type="Proteomes" id="UP000580839">
    <property type="component" value="Unassembled WGS sequence"/>
</dbReference>
<dbReference type="EMBL" id="JABFRW010000086">
    <property type="protein sequence ID" value="NOT33987.1"/>
    <property type="molecule type" value="Genomic_DNA"/>
</dbReference>
<dbReference type="Pfam" id="PF05872">
    <property type="entry name" value="HerA_C"/>
    <property type="match status" value="1"/>
</dbReference>
<feature type="compositionally biased region" description="Basic and acidic residues" evidence="1">
    <location>
        <begin position="461"/>
        <end position="476"/>
    </location>
</feature>
<accession>A0A849SME5</accession>
<dbReference type="PANTHER" id="PTHR30121:SF6">
    <property type="entry name" value="SLR6007 PROTEIN"/>
    <property type="match status" value="1"/>
</dbReference>
<organism evidence="3 4">
    <name type="scientific">Eiseniibacteriota bacterium</name>
    <dbReference type="NCBI Taxonomy" id="2212470"/>
    <lineage>
        <taxon>Bacteria</taxon>
        <taxon>Candidatus Eiseniibacteriota</taxon>
    </lineage>
</organism>
<sequence>MPMEETFLAAVRSSFPRGAGALTLGAPLRDGECHAEPLVGMPLAMLNRHGLIAGATGTGKTKTLQLIAEQLSNAGVPVFVADMKGDLSGLGVAGETSERVAQRSTDTGFAWQPNSFPVEFLSLSGGRGAQLRATVSSFGPLLLSKVLGLNETQSSVLALVFKYCDDRKLPLLDFADLRAVLQHLTGDGAADLKDYGGMSKATVGVLLREMIQLEQQGAGQFFGEPEFELEDLIQIERDGRGLVSVLELNDVQDKPALFSTFMMWMLARLYLELPELGDVEKPKLVFFFDEAHLLFADASKDFLAQVEQVVRLIRSKGVGVFFVTQSPKDVPADVLGQLGNRVQHALRAFTADDDRALRAAARTFPKTTFYDIEETLTTLGIGEALVTVLNSNGAPTPPFATRMIPPASRMGPLTEPEMQQRLGASAQVKEYAQAVDRESARELLAARMTGDAAGRGGDAGEVAKDSEAARPARGARDAAEAGGLAGMLNSPLVKTIAGRAATQVMRGVMGALLGPPPRRRTTRRRGLF</sequence>
<feature type="domain" description="Helicase HerA-like C-terminal" evidence="2">
    <location>
        <begin position="39"/>
        <end position="514"/>
    </location>
</feature>
<feature type="region of interest" description="Disordered" evidence="1">
    <location>
        <begin position="451"/>
        <end position="476"/>
    </location>
</feature>
<protein>
    <submittedName>
        <fullName evidence="3">DUF853 family protein</fullName>
    </submittedName>
</protein>
<dbReference type="InterPro" id="IPR027417">
    <property type="entry name" value="P-loop_NTPase"/>
</dbReference>
<evidence type="ECO:0000313" key="3">
    <source>
        <dbReference type="EMBL" id="NOT33987.1"/>
    </source>
</evidence>
<evidence type="ECO:0000313" key="4">
    <source>
        <dbReference type="Proteomes" id="UP000580839"/>
    </source>
</evidence>
<comment type="caution">
    <text evidence="3">The sequence shown here is derived from an EMBL/GenBank/DDBJ whole genome shotgun (WGS) entry which is preliminary data.</text>
</comment>